<protein>
    <submittedName>
        <fullName evidence="2">Capsid protein</fullName>
    </submittedName>
</protein>
<accession>Q18L81</accession>
<evidence type="ECO:0000256" key="1">
    <source>
        <dbReference type="SAM" id="MobiDB-lite"/>
    </source>
</evidence>
<dbReference type="GeneID" id="37619580"/>
<evidence type="ECO:0000313" key="3">
    <source>
        <dbReference type="Proteomes" id="UP000242529"/>
    </source>
</evidence>
<evidence type="ECO:0000313" key="2">
    <source>
        <dbReference type="EMBL" id="CAJ31887.1"/>
    </source>
</evidence>
<proteinExistence type="predicted"/>
<dbReference type="OrthoDB" id="7343at10239"/>
<organism evidence="2 3">
    <name type="scientific">Ophiostoma partitivirus 1</name>
    <dbReference type="NCBI Taxonomy" id="347482"/>
    <lineage>
        <taxon>Viruses</taxon>
        <taxon>Riboviria</taxon>
        <taxon>Orthornavirae</taxon>
        <taxon>Pisuviricota</taxon>
        <taxon>Duplopiviricetes</taxon>
        <taxon>Durnavirales</taxon>
        <taxon>Partitiviridae</taxon>
        <taxon>Gammapartitivirus</taxon>
        <taxon>Gammapartitivirus ophiostomae</taxon>
    </lineage>
</organism>
<dbReference type="EMBL" id="AM087203">
    <property type="protein sequence ID" value="CAJ31887.1"/>
    <property type="molecule type" value="Genomic_RNA"/>
</dbReference>
<dbReference type="KEGG" id="vg:37619580"/>
<feature type="region of interest" description="Disordered" evidence="1">
    <location>
        <begin position="1"/>
        <end position="42"/>
    </location>
</feature>
<feature type="compositionally biased region" description="Low complexity" evidence="1">
    <location>
        <begin position="1"/>
        <end position="13"/>
    </location>
</feature>
<dbReference type="InterPro" id="IPR048728">
    <property type="entry name" value="CP_partitivirus"/>
</dbReference>
<reference evidence="2 3" key="1">
    <citation type="journal article" date="2006" name="Virus Genes">
        <title>Molecular characterization of a partitivirus from Ophiostoma himal-ulmi.</title>
        <authorList>
            <person name="Crawford L.J."/>
            <person name="Osman T.A."/>
            <person name="Booy F.P."/>
            <person name="Coutts R.H."/>
            <person name="Brasier C.M."/>
            <person name="Buck K.W."/>
        </authorList>
    </citation>
    <scope>NUCLEOTIDE SEQUENCE [LARGE SCALE GENOMIC DNA]</scope>
</reference>
<name>Q18L81_9VIRU</name>
<gene>
    <name evidence="2" type="primary">CP</name>
</gene>
<dbReference type="Proteomes" id="UP000242529">
    <property type="component" value="Genome"/>
</dbReference>
<feature type="compositionally biased region" description="Low complexity" evidence="1">
    <location>
        <begin position="28"/>
        <end position="42"/>
    </location>
</feature>
<keyword evidence="3" id="KW-1185">Reference proteome</keyword>
<dbReference type="RefSeq" id="YP_009508237.1">
    <property type="nucleotide sequence ID" value="NC_038917.1"/>
</dbReference>
<sequence>MSSVVPSDSASSAGRKKKPGKAERAARRSAVSSAPGAPASNQKAAAFAAATSSFDVRPQPGKFPVVFATGAGEPSRDMKFSVRPRVVASGLSSFLPAFKDNPRYSEFLTFTEYTDADFSRQLSVAALLRLAQQIVAAHVNMGLPQGDFSPLSSTEVRLPASVSAFLSQFGEMSVPSIGTRLLLANYTSTVHSLVLAADRLTQGGSVQQTAERLWLPMSSRDTRTRAIVAGQIWDLSNQAGLSIPRSDLEDAVLSGNHPDFWDTVVEQLEADPARRPEWNFLFQTQADVGQFATNWTTANATRVLGKLGLEWPNPSAGHLDWQFSAKTVFSELADQWAQKSAAYAQFFEMTSSAASKPTAAGSLSQFAAVSTNDSVTVIKTFLALSAPEFSLAACFPSTGFIHADVPHNVVVTTPLSVRQKTTEFIQMDWR</sequence>
<dbReference type="Pfam" id="PF20895">
    <property type="entry name" value="PsV_CP"/>
    <property type="match status" value="1"/>
</dbReference>